<dbReference type="Proteomes" id="UP001449657">
    <property type="component" value="Chromosome"/>
</dbReference>
<organism evidence="1 2">
    <name type="scientific">Chitinophaga caseinilytica</name>
    <dbReference type="NCBI Taxonomy" id="2267521"/>
    <lineage>
        <taxon>Bacteria</taxon>
        <taxon>Pseudomonadati</taxon>
        <taxon>Bacteroidota</taxon>
        <taxon>Chitinophagia</taxon>
        <taxon>Chitinophagales</taxon>
        <taxon>Chitinophagaceae</taxon>
        <taxon>Chitinophaga</taxon>
    </lineage>
</organism>
<dbReference type="EMBL" id="CP150096">
    <property type="protein sequence ID" value="WZN45754.1"/>
    <property type="molecule type" value="Genomic_DNA"/>
</dbReference>
<gene>
    <name evidence="1" type="ORF">WJU22_22920</name>
</gene>
<evidence type="ECO:0000313" key="1">
    <source>
        <dbReference type="EMBL" id="WZN45754.1"/>
    </source>
</evidence>
<keyword evidence="2" id="KW-1185">Reference proteome</keyword>
<name>A0ABZ2Z5G8_9BACT</name>
<proteinExistence type="predicted"/>
<reference evidence="1 2" key="1">
    <citation type="submission" date="2024-03" db="EMBL/GenBank/DDBJ databases">
        <title>Chitinophaga caseinilytica sp. nov., a casein hydrolysing bacterium isolated from forest soil.</title>
        <authorList>
            <person name="Lee D.S."/>
            <person name="Han D.M."/>
            <person name="Baek J.H."/>
            <person name="Choi D.G."/>
            <person name="Jeon J.H."/>
            <person name="Jeon C.O."/>
        </authorList>
    </citation>
    <scope>NUCLEOTIDE SEQUENCE [LARGE SCALE GENOMIC DNA]</scope>
    <source>
        <strain evidence="1 2">KACC 19118</strain>
    </source>
</reference>
<dbReference type="RefSeq" id="WP_341840504.1">
    <property type="nucleotide sequence ID" value="NZ_CP149792.1"/>
</dbReference>
<accession>A0ABZ2Z5G8</accession>
<protein>
    <submittedName>
        <fullName evidence="1">Uncharacterized protein</fullName>
    </submittedName>
</protein>
<sequence length="77" mass="8953">MTDHPLHEKILRFLERLQHLGPTFVHIRLTGNETHYLHNQPIRYVSVDGEPYTSQHYFPASPVSSSVIILAKDIHPR</sequence>
<evidence type="ECO:0000313" key="2">
    <source>
        <dbReference type="Proteomes" id="UP001449657"/>
    </source>
</evidence>